<proteinExistence type="predicted"/>
<evidence type="ECO:0000313" key="2">
    <source>
        <dbReference type="EMBL" id="QHU36667.1"/>
    </source>
</evidence>
<accession>A0A6C0M143</accession>
<sequence length="175" mass="19754">MQYQERQERQERQHQQPNNQDLYIPTMVTGKVVLPFTAIGRNIRNILEQHLAHAHEGRCNAEGYVRPRSTQLLAHSPGNLTDRGAVVFEVMYEYQSCNPVEGMLIACVVQTVSQAGLHAHIVPEPSPVVVFVSRDHHYSNATFSKIKPGDEITVRVIGRHFELNDPTVSVIAELH</sequence>
<evidence type="ECO:0008006" key="3">
    <source>
        <dbReference type="Google" id="ProtNLM"/>
    </source>
</evidence>
<feature type="compositionally biased region" description="Basic and acidic residues" evidence="1">
    <location>
        <begin position="1"/>
        <end position="14"/>
    </location>
</feature>
<evidence type="ECO:0000256" key="1">
    <source>
        <dbReference type="SAM" id="MobiDB-lite"/>
    </source>
</evidence>
<organism evidence="2">
    <name type="scientific">viral metagenome</name>
    <dbReference type="NCBI Taxonomy" id="1070528"/>
    <lineage>
        <taxon>unclassified sequences</taxon>
        <taxon>metagenomes</taxon>
        <taxon>organismal metagenomes</taxon>
    </lineage>
</organism>
<dbReference type="EMBL" id="MN740631">
    <property type="protein sequence ID" value="QHU36667.1"/>
    <property type="molecule type" value="Genomic_DNA"/>
</dbReference>
<name>A0A6C0M143_9ZZZZ</name>
<dbReference type="AlphaFoldDB" id="A0A6C0M143"/>
<feature type="region of interest" description="Disordered" evidence="1">
    <location>
        <begin position="1"/>
        <end position="21"/>
    </location>
</feature>
<protein>
    <recommendedName>
        <fullName evidence="3">S1 motif domain-containing protein</fullName>
    </recommendedName>
</protein>
<reference evidence="2" key="1">
    <citation type="journal article" date="2020" name="Nature">
        <title>Giant virus diversity and host interactions through global metagenomics.</title>
        <authorList>
            <person name="Schulz F."/>
            <person name="Roux S."/>
            <person name="Paez-Espino D."/>
            <person name="Jungbluth S."/>
            <person name="Walsh D.A."/>
            <person name="Denef V.J."/>
            <person name="McMahon K.D."/>
            <person name="Konstantinidis K.T."/>
            <person name="Eloe-Fadrosh E.A."/>
            <person name="Kyrpides N.C."/>
            <person name="Woyke T."/>
        </authorList>
    </citation>
    <scope>NUCLEOTIDE SEQUENCE</scope>
    <source>
        <strain evidence="2">GVMAG-S-1035124-57</strain>
    </source>
</reference>